<evidence type="ECO:0000259" key="3">
    <source>
        <dbReference type="Pfam" id="PF08669"/>
    </source>
</evidence>
<dbReference type="PANTHER" id="PTHR43757">
    <property type="entry name" value="AMINOMETHYLTRANSFERASE"/>
    <property type="match status" value="1"/>
</dbReference>
<dbReference type="Pfam" id="PF01571">
    <property type="entry name" value="GCV_T"/>
    <property type="match status" value="1"/>
</dbReference>
<dbReference type="InterPro" id="IPR029043">
    <property type="entry name" value="GcvT/YgfZ_C"/>
</dbReference>
<dbReference type="AlphaFoldDB" id="A0A4U0RVL8"/>
<dbReference type="SUPFAM" id="SSF101790">
    <property type="entry name" value="Aminomethyltransferase beta-barrel domain"/>
    <property type="match status" value="1"/>
</dbReference>
<dbReference type="Proteomes" id="UP000305778">
    <property type="component" value="Unassembled WGS sequence"/>
</dbReference>
<evidence type="ECO:0000313" key="5">
    <source>
        <dbReference type="Proteomes" id="UP000305778"/>
    </source>
</evidence>
<comment type="caution">
    <text evidence="4">The sequence shown here is derived from an EMBL/GenBank/DDBJ whole genome shotgun (WGS) entry which is preliminary data.</text>
</comment>
<dbReference type="InterPro" id="IPR028896">
    <property type="entry name" value="GcvT/YgfZ/DmdA"/>
</dbReference>
<name>A0A4U0RVL8_9ACTN</name>
<dbReference type="InterPro" id="IPR027266">
    <property type="entry name" value="TrmE/GcvT-like"/>
</dbReference>
<dbReference type="RefSeq" id="WP_136729519.1">
    <property type="nucleotide sequence ID" value="NZ_SUMC01000087.1"/>
</dbReference>
<reference evidence="4 5" key="1">
    <citation type="submission" date="2019-04" db="EMBL/GenBank/DDBJ databases">
        <title>Streptomyces oryziradicis sp. nov., a novel actinomycete isolated from rhizosphere soil of rice (Oryza sativa L.).</title>
        <authorList>
            <person name="Li C."/>
        </authorList>
    </citation>
    <scope>NUCLEOTIDE SEQUENCE [LARGE SCALE GENOMIC DNA]</scope>
    <source>
        <strain evidence="4 5">NEAU-C40</strain>
    </source>
</reference>
<keyword evidence="5" id="KW-1185">Reference proteome</keyword>
<feature type="binding site" evidence="1">
    <location>
        <position position="198"/>
    </location>
    <ligand>
        <name>substrate</name>
    </ligand>
</feature>
<dbReference type="Pfam" id="PF08669">
    <property type="entry name" value="GCV_T_C"/>
    <property type="match status" value="1"/>
</dbReference>
<gene>
    <name evidence="4" type="ORF">FCI23_43085</name>
</gene>
<dbReference type="SUPFAM" id="SSF103025">
    <property type="entry name" value="Folate-binding domain"/>
    <property type="match status" value="1"/>
</dbReference>
<proteinExistence type="predicted"/>
<feature type="domain" description="Aminomethyltransferase C-terminal" evidence="3">
    <location>
        <begin position="283"/>
        <end position="353"/>
    </location>
</feature>
<dbReference type="GO" id="GO:0005829">
    <property type="term" value="C:cytosol"/>
    <property type="evidence" value="ECO:0007669"/>
    <property type="project" value="TreeGrafter"/>
</dbReference>
<evidence type="ECO:0000313" key="4">
    <source>
        <dbReference type="EMBL" id="TKA00302.1"/>
    </source>
</evidence>
<accession>A0A4U0RVL8</accession>
<evidence type="ECO:0000259" key="2">
    <source>
        <dbReference type="Pfam" id="PF01571"/>
    </source>
</evidence>
<sequence length="364" mass="39052">MSSHRSPLHDEHARLGARMAESEGWSMPLEFAGVFKEYQAHWKASVVWDASNLGSIRVSGPGARDLLQRTFTNDLRRCGPGRSQYTFLLSGADASVVDDLMVWWVETDLFLLTPNRPEAVLSALRSVQADGPRADCVIEDVSADRVLLALQGAQAAERMAELAPAAGSMPASGVRRLDFHGSTALVATTRFGRQSGFELQLAPPAARTVYRSLVARGVAPAGLGMRETHRLEVGIARHGFELGPAITPLEVGCERAVGFDTDFVGRSALITRRRRGIRQILRAIVMTGRQIPQHGGDVFLDDEKVGRVTSGNFSPRLHCGLALAFVRPEVAPGSTVTVSTVRGEADGTVAATPVDPGQAVGART</sequence>
<organism evidence="4 5">
    <name type="scientific">Actinacidiphila oryziradicis</name>
    <dbReference type="NCBI Taxonomy" id="2571141"/>
    <lineage>
        <taxon>Bacteria</taxon>
        <taxon>Bacillati</taxon>
        <taxon>Actinomycetota</taxon>
        <taxon>Actinomycetes</taxon>
        <taxon>Kitasatosporales</taxon>
        <taxon>Streptomycetaceae</taxon>
        <taxon>Actinacidiphila</taxon>
    </lineage>
</organism>
<dbReference type="InterPro" id="IPR006222">
    <property type="entry name" value="GCVT_N"/>
</dbReference>
<evidence type="ECO:0000256" key="1">
    <source>
        <dbReference type="PIRSR" id="PIRSR006487-1"/>
    </source>
</evidence>
<dbReference type="EMBL" id="SUMC01000087">
    <property type="protein sequence ID" value="TKA00302.1"/>
    <property type="molecule type" value="Genomic_DNA"/>
</dbReference>
<dbReference type="Gene3D" id="3.30.1360.120">
    <property type="entry name" value="Probable tRNA modification gtpase trme, domain 1"/>
    <property type="match status" value="1"/>
</dbReference>
<dbReference type="InterPro" id="IPR013977">
    <property type="entry name" value="GcvT_C"/>
</dbReference>
<protein>
    <submittedName>
        <fullName evidence="4">Glycine cleavage system protein T</fullName>
    </submittedName>
</protein>
<dbReference type="PANTHER" id="PTHR43757:SF2">
    <property type="entry name" value="AMINOMETHYLTRANSFERASE, MITOCHONDRIAL"/>
    <property type="match status" value="1"/>
</dbReference>
<feature type="domain" description="GCVT N-terminal" evidence="2">
    <location>
        <begin position="8"/>
        <end position="260"/>
    </location>
</feature>
<dbReference type="OrthoDB" id="9774591at2"/>
<dbReference type="PIRSF" id="PIRSF006487">
    <property type="entry name" value="GcvT"/>
    <property type="match status" value="1"/>
</dbReference>